<dbReference type="PANTHER" id="PTHR44758">
    <property type="entry name" value="NAD(P) TRANSHYDROGENASE SUBUNIT BETA"/>
    <property type="match status" value="1"/>
</dbReference>
<evidence type="ECO:0000256" key="6">
    <source>
        <dbReference type="ARBA" id="ARBA00022475"/>
    </source>
</evidence>
<evidence type="ECO:0000256" key="10">
    <source>
        <dbReference type="ARBA" id="ARBA00022967"/>
    </source>
</evidence>
<dbReference type="InterPro" id="IPR034300">
    <property type="entry name" value="PNTB-like"/>
</dbReference>
<comment type="catalytic activity">
    <reaction evidence="14 15">
        <text>NAD(+) + NADPH + H(+)(in) = NADH + NADP(+) + H(+)(out)</text>
        <dbReference type="Rhea" id="RHEA:47992"/>
        <dbReference type="ChEBI" id="CHEBI:15378"/>
        <dbReference type="ChEBI" id="CHEBI:57540"/>
        <dbReference type="ChEBI" id="CHEBI:57783"/>
        <dbReference type="ChEBI" id="CHEBI:57945"/>
        <dbReference type="ChEBI" id="CHEBI:58349"/>
        <dbReference type="EC" id="7.1.1.1"/>
    </reaction>
</comment>
<evidence type="ECO:0000256" key="2">
    <source>
        <dbReference type="ARBA" id="ARBA00004429"/>
    </source>
</evidence>
<dbReference type="Proteomes" id="UP001304461">
    <property type="component" value="Unassembled WGS sequence"/>
</dbReference>
<dbReference type="PANTHER" id="PTHR44758:SF1">
    <property type="entry name" value="NAD(P) TRANSHYDROGENASE SUBUNIT BETA"/>
    <property type="match status" value="1"/>
</dbReference>
<feature type="transmembrane region" description="Helical" evidence="16">
    <location>
        <begin position="265"/>
        <end position="285"/>
    </location>
</feature>
<feature type="transmembrane region" description="Helical" evidence="16">
    <location>
        <begin position="120"/>
        <end position="143"/>
    </location>
</feature>
<evidence type="ECO:0000256" key="9">
    <source>
        <dbReference type="ARBA" id="ARBA00022857"/>
    </source>
</evidence>
<dbReference type="InterPro" id="IPR029035">
    <property type="entry name" value="DHS-like_NAD/FAD-binding_dom"/>
</dbReference>
<protein>
    <recommendedName>
        <fullName evidence="5 15">NAD(P) transhydrogenase subunit beta</fullName>
        <ecNumber evidence="4 15">7.1.1.1</ecNumber>
    </recommendedName>
    <alternativeName>
        <fullName evidence="15">Nicotinamide nucleotide transhydrogenase subunit beta</fullName>
    </alternativeName>
</protein>
<dbReference type="SUPFAM" id="SSF52467">
    <property type="entry name" value="DHS-like NAD/FAD-binding domain"/>
    <property type="match status" value="1"/>
</dbReference>
<keyword evidence="7 15" id="KW-0997">Cell inner membrane</keyword>
<feature type="transmembrane region" description="Helical" evidence="16">
    <location>
        <begin position="239"/>
        <end position="258"/>
    </location>
</feature>
<evidence type="ECO:0000256" key="5">
    <source>
        <dbReference type="ARBA" id="ARBA00014581"/>
    </source>
</evidence>
<keyword evidence="8 16" id="KW-0812">Transmembrane</keyword>
<dbReference type="EMBL" id="JAYGHX010000009">
    <property type="protein sequence ID" value="MEA5392307.1"/>
    <property type="molecule type" value="Genomic_DNA"/>
</dbReference>
<evidence type="ECO:0000313" key="18">
    <source>
        <dbReference type="EMBL" id="MEA5392307.1"/>
    </source>
</evidence>
<keyword evidence="13 15" id="KW-0472">Membrane</keyword>
<reference evidence="18 19" key="1">
    <citation type="submission" date="2023-12" db="EMBL/GenBank/DDBJ databases">
        <title>Baltic Sea Cyanobacteria.</title>
        <authorList>
            <person name="Delbaje E."/>
            <person name="Fewer D.P."/>
            <person name="Shishido T.K."/>
        </authorList>
    </citation>
    <scope>NUCLEOTIDE SEQUENCE [LARGE SCALE GENOMIC DNA]</scope>
    <source>
        <strain evidence="18 19">UHCC 0139</strain>
    </source>
</reference>
<evidence type="ECO:0000256" key="14">
    <source>
        <dbReference type="ARBA" id="ARBA00048202"/>
    </source>
</evidence>
<evidence type="ECO:0000256" key="7">
    <source>
        <dbReference type="ARBA" id="ARBA00022519"/>
    </source>
</evidence>
<dbReference type="Pfam" id="PF02233">
    <property type="entry name" value="PNTB"/>
    <property type="match status" value="1"/>
</dbReference>
<feature type="transmembrane region" description="Helical" evidence="16">
    <location>
        <begin position="36"/>
        <end position="55"/>
    </location>
</feature>
<comment type="similarity">
    <text evidence="3 15">Belongs to the PNT beta subunit family.</text>
</comment>
<keyword evidence="19" id="KW-1185">Reference proteome</keyword>
<evidence type="ECO:0000256" key="3">
    <source>
        <dbReference type="ARBA" id="ARBA00007919"/>
    </source>
</evidence>
<evidence type="ECO:0000256" key="15">
    <source>
        <dbReference type="PIRNR" id="PIRNR000204"/>
    </source>
</evidence>
<gene>
    <name evidence="18" type="ORF">VB738_13675</name>
</gene>
<evidence type="ECO:0000256" key="16">
    <source>
        <dbReference type="SAM" id="Phobius"/>
    </source>
</evidence>
<feature type="domain" description="NADP transhydrogenase beta-like" evidence="17">
    <location>
        <begin position="13"/>
        <end position="462"/>
    </location>
</feature>
<organism evidence="18 19">
    <name type="scientific">Cyanobium gracile UHCC 0139</name>
    <dbReference type="NCBI Taxonomy" id="3110308"/>
    <lineage>
        <taxon>Bacteria</taxon>
        <taxon>Bacillati</taxon>
        <taxon>Cyanobacteriota</taxon>
        <taxon>Cyanophyceae</taxon>
        <taxon>Synechococcales</taxon>
        <taxon>Prochlorococcaceae</taxon>
        <taxon>Cyanobium</taxon>
    </lineage>
</organism>
<evidence type="ECO:0000256" key="13">
    <source>
        <dbReference type="ARBA" id="ARBA00023136"/>
    </source>
</evidence>
<keyword evidence="12 15" id="KW-0520">NAD</keyword>
<evidence type="ECO:0000256" key="1">
    <source>
        <dbReference type="ARBA" id="ARBA00003943"/>
    </source>
</evidence>
<accession>A0ABU5RWZ0</accession>
<dbReference type="RefSeq" id="WP_323306263.1">
    <property type="nucleotide sequence ID" value="NZ_JAYGHX010000009.1"/>
</dbReference>
<keyword evidence="9 15" id="KW-0521">NADP</keyword>
<keyword evidence="11 16" id="KW-1133">Transmembrane helix</keyword>
<comment type="function">
    <text evidence="1 15">The transhydrogenation between NADH and NADP is coupled to respiration and ATP hydrolysis and functions as a proton pump across the membrane.</text>
</comment>
<feature type="transmembrane region" description="Helical" evidence="16">
    <location>
        <begin position="61"/>
        <end position="80"/>
    </location>
</feature>
<evidence type="ECO:0000256" key="11">
    <source>
        <dbReference type="ARBA" id="ARBA00022989"/>
    </source>
</evidence>
<evidence type="ECO:0000259" key="17">
    <source>
        <dbReference type="Pfam" id="PF02233"/>
    </source>
</evidence>
<sequence>MTFSMDAFAAGIDLAAVLLLALGIKGLSKVSSARGANGLAALAMGLAVVGLLIQIRPDPVAWLWIAAGSAAGGLAGLLTARRVPMTAMPETVALFNGCGGMASLLVAMGVALFDAGDADIVALVSIAVSVFVGAITFSGSIVAMAKLQGWLDTPAWTQSRLRHGVNISLAVLCLVSALLLPGDPAGLPLWLLIGGSTLLGIGVTLPIGGADMPVVISLLNSYSGVAAAAAGFVVGSQLLIVAGAMVGAAGLILTQVMCTAMNRSLVSVLFGGALGASAGAVGGGGSEAGYTRITSCSAEECAMALEQAERVVFVPGYGLAVAQAQHSLRELAKLLESHGVDVSYAIHPVAGRMPGHMNVLLAEADVPYEQLLEMDLVNPEFPRTDVVIVLGANDVVNPQAKNDPTSPLYGMPVLEVDQARQVFVVKRSLGAGYAGINNALFEMPQTAMVFGDAKAVLNGLLSELRAMGVGKVKVAA</sequence>
<name>A0ABU5RWZ0_9CYAN</name>
<evidence type="ECO:0000256" key="12">
    <source>
        <dbReference type="ARBA" id="ARBA00023027"/>
    </source>
</evidence>
<keyword evidence="6 15" id="KW-1003">Cell membrane</keyword>
<dbReference type="EC" id="7.1.1.1" evidence="4 15"/>
<feature type="transmembrane region" description="Helical" evidence="16">
    <location>
        <begin position="92"/>
        <end position="114"/>
    </location>
</feature>
<evidence type="ECO:0000256" key="4">
    <source>
        <dbReference type="ARBA" id="ARBA00012943"/>
    </source>
</evidence>
<feature type="transmembrane region" description="Helical" evidence="16">
    <location>
        <begin position="164"/>
        <end position="181"/>
    </location>
</feature>
<evidence type="ECO:0000313" key="19">
    <source>
        <dbReference type="Proteomes" id="UP001304461"/>
    </source>
</evidence>
<dbReference type="InterPro" id="IPR012136">
    <property type="entry name" value="NADH_DH_b"/>
</dbReference>
<comment type="caution">
    <text evidence="18">The sequence shown here is derived from an EMBL/GenBank/DDBJ whole genome shotgun (WGS) entry which is preliminary data.</text>
</comment>
<proteinExistence type="inferred from homology"/>
<keyword evidence="10 15" id="KW-1278">Translocase</keyword>
<dbReference type="PIRSF" id="PIRSF000204">
    <property type="entry name" value="PNTB"/>
    <property type="match status" value="1"/>
</dbReference>
<dbReference type="Gene3D" id="3.40.50.1220">
    <property type="entry name" value="TPP-binding domain"/>
    <property type="match status" value="1"/>
</dbReference>
<feature type="transmembrane region" description="Helical" evidence="16">
    <location>
        <begin position="6"/>
        <end position="24"/>
    </location>
</feature>
<evidence type="ECO:0000256" key="8">
    <source>
        <dbReference type="ARBA" id="ARBA00022692"/>
    </source>
</evidence>
<comment type="subcellular location">
    <subcellularLocation>
        <location evidence="2">Cell inner membrane</location>
        <topology evidence="2">Multi-pass membrane protein</topology>
    </subcellularLocation>
</comment>